<keyword evidence="5 8" id="KW-0812">Transmembrane</keyword>
<feature type="domain" description="ABC transmembrane type-1" evidence="10">
    <location>
        <begin position="89"/>
        <end position="295"/>
    </location>
</feature>
<keyword evidence="7 8" id="KW-0472">Membrane</keyword>
<feature type="transmembrane region" description="Helical" evidence="8">
    <location>
        <begin position="95"/>
        <end position="119"/>
    </location>
</feature>
<evidence type="ECO:0000256" key="7">
    <source>
        <dbReference type="ARBA" id="ARBA00023136"/>
    </source>
</evidence>
<dbReference type="SUPFAM" id="SSF161098">
    <property type="entry name" value="MetI-like"/>
    <property type="match status" value="1"/>
</dbReference>
<comment type="subcellular location">
    <subcellularLocation>
        <location evidence="1 8">Cell membrane</location>
        <topology evidence="1 8">Multi-pass membrane protein</topology>
    </subcellularLocation>
</comment>
<protein>
    <submittedName>
        <fullName evidence="11">2-aminoethylphosphonate ABC transporter permease subunit</fullName>
    </submittedName>
</protein>
<dbReference type="NCBIfam" id="TIGR03226">
    <property type="entry name" value="PhnU"/>
    <property type="match status" value="1"/>
</dbReference>
<proteinExistence type="inferred from homology"/>
<feature type="transmembrane region" description="Helical" evidence="8">
    <location>
        <begin position="171"/>
        <end position="194"/>
    </location>
</feature>
<evidence type="ECO:0000256" key="6">
    <source>
        <dbReference type="ARBA" id="ARBA00022989"/>
    </source>
</evidence>
<comment type="similarity">
    <text evidence="2">Belongs to the binding-protein-dependent transport system permease family. CysTW subfamily.</text>
</comment>
<evidence type="ECO:0000256" key="8">
    <source>
        <dbReference type="RuleBase" id="RU363032"/>
    </source>
</evidence>
<dbReference type="NCBIfam" id="NF011624">
    <property type="entry name" value="PRK15050.1"/>
    <property type="match status" value="1"/>
</dbReference>
<evidence type="ECO:0000259" key="10">
    <source>
        <dbReference type="PROSITE" id="PS50928"/>
    </source>
</evidence>
<feature type="transmembrane region" description="Helical" evidence="8">
    <location>
        <begin position="230"/>
        <end position="254"/>
    </location>
</feature>
<dbReference type="CDD" id="cd06261">
    <property type="entry name" value="TM_PBP2"/>
    <property type="match status" value="1"/>
</dbReference>
<organism evidence="11 12">
    <name type="scientific">Streptodolium elevatio</name>
    <dbReference type="NCBI Taxonomy" id="3157996"/>
    <lineage>
        <taxon>Bacteria</taxon>
        <taxon>Bacillati</taxon>
        <taxon>Actinomycetota</taxon>
        <taxon>Actinomycetes</taxon>
        <taxon>Kitasatosporales</taxon>
        <taxon>Streptomycetaceae</taxon>
        <taxon>Streptodolium</taxon>
    </lineage>
</organism>
<comment type="caution">
    <text evidence="11">The sequence shown here is derived from an EMBL/GenBank/DDBJ whole genome shotgun (WGS) entry which is preliminary data.</text>
</comment>
<evidence type="ECO:0000256" key="5">
    <source>
        <dbReference type="ARBA" id="ARBA00022692"/>
    </source>
</evidence>
<dbReference type="InterPro" id="IPR000515">
    <property type="entry name" value="MetI-like"/>
</dbReference>
<evidence type="ECO:0000256" key="2">
    <source>
        <dbReference type="ARBA" id="ARBA00007069"/>
    </source>
</evidence>
<feature type="transmembrane region" description="Helical" evidence="8">
    <location>
        <begin position="274"/>
        <end position="295"/>
    </location>
</feature>
<dbReference type="RefSeq" id="WP_358351303.1">
    <property type="nucleotide sequence ID" value="NZ_JBEZFP010000015.1"/>
</dbReference>
<name>A0ABV3DEG0_9ACTN</name>
<feature type="compositionally biased region" description="Pro residues" evidence="9">
    <location>
        <begin position="7"/>
        <end position="23"/>
    </location>
</feature>
<dbReference type="Pfam" id="PF00528">
    <property type="entry name" value="BPD_transp_1"/>
    <property type="match status" value="1"/>
</dbReference>
<gene>
    <name evidence="11" type="ORF">AB0C36_08765</name>
</gene>
<evidence type="ECO:0000313" key="11">
    <source>
        <dbReference type="EMBL" id="MEU8133584.1"/>
    </source>
</evidence>
<dbReference type="PANTHER" id="PTHR42929:SF1">
    <property type="entry name" value="INNER MEMBRANE ABC TRANSPORTER PERMEASE PROTEIN YDCU-RELATED"/>
    <property type="match status" value="1"/>
</dbReference>
<keyword evidence="12" id="KW-1185">Reference proteome</keyword>
<feature type="transmembrane region" description="Helical" evidence="8">
    <location>
        <begin position="39"/>
        <end position="60"/>
    </location>
</feature>
<dbReference type="InterPro" id="IPR035906">
    <property type="entry name" value="MetI-like_sf"/>
</dbReference>
<keyword evidence="6 8" id="KW-1133">Transmembrane helix</keyword>
<dbReference type="PROSITE" id="PS50928">
    <property type="entry name" value="ABC_TM1"/>
    <property type="match status" value="1"/>
</dbReference>
<dbReference type="EMBL" id="JBEZFP010000015">
    <property type="protein sequence ID" value="MEU8133584.1"/>
    <property type="molecule type" value="Genomic_DNA"/>
</dbReference>
<keyword evidence="3 8" id="KW-0813">Transport</keyword>
<evidence type="ECO:0000256" key="9">
    <source>
        <dbReference type="SAM" id="MobiDB-lite"/>
    </source>
</evidence>
<evidence type="ECO:0000256" key="1">
    <source>
        <dbReference type="ARBA" id="ARBA00004651"/>
    </source>
</evidence>
<reference evidence="11 12" key="1">
    <citation type="submission" date="2024-06" db="EMBL/GenBank/DDBJ databases">
        <title>The Natural Products Discovery Center: Release of the First 8490 Sequenced Strains for Exploring Actinobacteria Biosynthetic Diversity.</title>
        <authorList>
            <person name="Kalkreuter E."/>
            <person name="Kautsar S.A."/>
            <person name="Yang D."/>
            <person name="Bader C.D."/>
            <person name="Teijaro C.N."/>
            <person name="Fluegel L."/>
            <person name="Davis C.M."/>
            <person name="Simpson J.R."/>
            <person name="Lauterbach L."/>
            <person name="Steele A.D."/>
            <person name="Gui C."/>
            <person name="Meng S."/>
            <person name="Li G."/>
            <person name="Viehrig K."/>
            <person name="Ye F."/>
            <person name="Su P."/>
            <person name="Kiefer A.F."/>
            <person name="Nichols A."/>
            <person name="Cepeda A.J."/>
            <person name="Yan W."/>
            <person name="Fan B."/>
            <person name="Jiang Y."/>
            <person name="Adhikari A."/>
            <person name="Zheng C.-J."/>
            <person name="Schuster L."/>
            <person name="Cowan T.M."/>
            <person name="Smanski M.J."/>
            <person name="Chevrette M.G."/>
            <person name="De Carvalho L.P.S."/>
            <person name="Shen B."/>
        </authorList>
    </citation>
    <scope>NUCLEOTIDE SEQUENCE [LARGE SCALE GENOMIC DNA]</scope>
    <source>
        <strain evidence="11 12">NPDC048946</strain>
    </source>
</reference>
<sequence>MTATIPSPSPAPSPVSAPKPAAPGGPVGKASRRGLTGALWLLPPLLLVAGFFLYPLALVVKQSFTDKDDNVGFDVWHSVLTSPQFTDALWNTVKIAVLSTLGCLVLGFFLAVVLTFVPFPGARLISRLVDTILAFPSFLIALAFTFLYGTAGVFNAVAEELGAGQPLVGFLYSPWCVVLAEITFYTPFVMRPLLAAFALVPRERLDVAASLGAGPMRVVARVLLPEALPALAAGGSLTLLLTLNEFGIVLFIGAKDVTTLPMLVHAKGAVTFDYPGACVVAVVEVALSLALYGLYRFVFARTGAARAGVVA</sequence>
<evidence type="ECO:0000256" key="4">
    <source>
        <dbReference type="ARBA" id="ARBA00022475"/>
    </source>
</evidence>
<dbReference type="PANTHER" id="PTHR42929">
    <property type="entry name" value="INNER MEMBRANE ABC TRANSPORTER PERMEASE PROTEIN YDCU-RELATED-RELATED"/>
    <property type="match status" value="1"/>
</dbReference>
<feature type="region of interest" description="Disordered" evidence="9">
    <location>
        <begin position="1"/>
        <end position="29"/>
    </location>
</feature>
<dbReference type="InterPro" id="IPR017636">
    <property type="entry name" value="AminoethylPonate_ABC_perm-PhnU"/>
</dbReference>
<feature type="transmembrane region" description="Helical" evidence="8">
    <location>
        <begin position="131"/>
        <end position="151"/>
    </location>
</feature>
<keyword evidence="4" id="KW-1003">Cell membrane</keyword>
<accession>A0ABV3DEG0</accession>
<dbReference type="Proteomes" id="UP001551482">
    <property type="component" value="Unassembled WGS sequence"/>
</dbReference>
<evidence type="ECO:0000256" key="3">
    <source>
        <dbReference type="ARBA" id="ARBA00022448"/>
    </source>
</evidence>
<dbReference type="Gene3D" id="1.10.3720.10">
    <property type="entry name" value="MetI-like"/>
    <property type="match status" value="1"/>
</dbReference>
<evidence type="ECO:0000313" key="12">
    <source>
        <dbReference type="Proteomes" id="UP001551482"/>
    </source>
</evidence>